<dbReference type="HOGENOM" id="CLU_005808_0_0_1"/>
<dbReference type="Proteomes" id="UP000008370">
    <property type="component" value="Unassembled WGS sequence"/>
</dbReference>
<reference evidence="2 3" key="1">
    <citation type="journal article" date="2012" name="BMC Genomics">
        <title>Comparative genomics of the white-rot fungi, Phanerochaete carnosa and P. chrysosporium, to elucidate the genetic basis of the distinct wood types they colonize.</title>
        <authorList>
            <person name="Suzuki H."/>
            <person name="MacDonald J."/>
            <person name="Syed K."/>
            <person name="Salamov A."/>
            <person name="Hori C."/>
            <person name="Aerts A."/>
            <person name="Henrissat B."/>
            <person name="Wiebenga A."/>
            <person name="vanKuyk P.A."/>
            <person name="Barry K."/>
            <person name="Lindquist E."/>
            <person name="LaButti K."/>
            <person name="Lapidus A."/>
            <person name="Lucas S."/>
            <person name="Coutinho P."/>
            <person name="Gong Y."/>
            <person name="Samejima M."/>
            <person name="Mahadevan R."/>
            <person name="Abou-Zaid M."/>
            <person name="de Vries R.P."/>
            <person name="Igarashi K."/>
            <person name="Yadav J.S."/>
            <person name="Grigoriev I.V."/>
            <person name="Master E.R."/>
        </authorList>
    </citation>
    <scope>NUCLEOTIDE SEQUENCE [LARGE SCALE GENOMIC DNA]</scope>
    <source>
        <strain evidence="2 3">HHB-10118-sp</strain>
    </source>
</reference>
<dbReference type="GeneID" id="18910253"/>
<dbReference type="RefSeq" id="XP_007396724.1">
    <property type="nucleotide sequence ID" value="XM_007396662.1"/>
</dbReference>
<evidence type="ECO:0000313" key="2">
    <source>
        <dbReference type="EMBL" id="EKM54019.1"/>
    </source>
</evidence>
<dbReference type="OrthoDB" id="5429442at2759"/>
<feature type="region of interest" description="Disordered" evidence="1">
    <location>
        <begin position="1044"/>
        <end position="1128"/>
    </location>
</feature>
<gene>
    <name evidence="2" type="ORF">PHACADRAFT_185015</name>
</gene>
<dbReference type="EMBL" id="JH930473">
    <property type="protein sequence ID" value="EKM54019.1"/>
    <property type="molecule type" value="Genomic_DNA"/>
</dbReference>
<feature type="region of interest" description="Disordered" evidence="1">
    <location>
        <begin position="940"/>
        <end position="963"/>
    </location>
</feature>
<keyword evidence="3" id="KW-1185">Reference proteome</keyword>
<dbReference type="AlphaFoldDB" id="K5W4Z9"/>
<accession>K5W4Z9</accession>
<evidence type="ECO:0000313" key="3">
    <source>
        <dbReference type="Proteomes" id="UP000008370"/>
    </source>
</evidence>
<evidence type="ECO:0000256" key="1">
    <source>
        <dbReference type="SAM" id="MobiDB-lite"/>
    </source>
</evidence>
<feature type="compositionally biased region" description="Low complexity" evidence="1">
    <location>
        <begin position="1078"/>
        <end position="1092"/>
    </location>
</feature>
<organism evidence="2 3">
    <name type="scientific">Phanerochaete carnosa (strain HHB-10118-sp)</name>
    <name type="common">White-rot fungus</name>
    <name type="synonym">Peniophora carnosa</name>
    <dbReference type="NCBI Taxonomy" id="650164"/>
    <lineage>
        <taxon>Eukaryota</taxon>
        <taxon>Fungi</taxon>
        <taxon>Dikarya</taxon>
        <taxon>Basidiomycota</taxon>
        <taxon>Agaricomycotina</taxon>
        <taxon>Agaricomycetes</taxon>
        <taxon>Polyporales</taxon>
        <taxon>Phanerochaetaceae</taxon>
        <taxon>Phanerochaete</taxon>
    </lineage>
</organism>
<sequence length="1128" mass="126252">MPYRKNIAEQARLYLNSQLRTHWKISSLLLAEARNNGIEPNLTRSGEYLLAEYHYNEGSLKTRAAVEDLSFYAKFTAPTIDWMCNHEAVLIFKIEEGHCYQHRPQASLSVVADNSGRANMSHASAAFRVPYKVVRMKAQQDEVIGYENSIISDMLVFDYEKAKLTKLSPEMPHHKQSLAEYFRIYLQALQSANHHALVSLPYFILGDPKFAINFSQAVRAIPDTIEVHHGMQADEFNYHLLRQFFTAATLARAPNLLSDDHSRAVTSLAEYRGGWATKHHRNVHFRLEFSVPHATAVCDQEIIMHFLIGKVLFYGSEDFEVPPRKTFHDWTVTILFRVKNILGAHGCREIDISSGRYMHQFSTFNGCVDSDKDDVQYMKCIIGFIKEGYPHVLERAKYHIIYDPGRMRPPTQLIDNGSMYEPDSDWSHKASIEDCRTVSQQAIWRDISQSSSMRGFDLITALSQVAINMYFHSSWARAQAATHTSAETLLLQWKLERCFEAEFKPPIVHLCSNRQAIVILHLKRGFLKPLRTWASCTNSDVSEFEDWRVAFEVELKMCDHSALTDVVSAEWQAAYNRSRVSEQYGTTEVVNLKHVCLDLQNATFLREFSRDTSQNKCSKDHAVTAVAYLRDHYLKQLVAAGHHIICSVPVLRKPSAELRHLPTSVAFEVSMPWWAEHGEEEPIVVVLARWLAGAGGIVLYGIVAISVCSLPVLSEINAKTTVVFLNSTSEQDISHLELTCLADHPERKAVSCPFSCHLKRPAGGPITYRWEHRDECDMAGPYSVECGTENYLEITPRYEYGAMEFKLRGSASLVLFANTSTNKSRRLWSNAIWEASFRLESGDGRLKVIPLEQRRTRFSKAASGKVSPGISYDPEKLLRGVIPEVIDVSDISNRLRVLTQTCYSCYPPMTTYTLAQPAVNHDGDLVFELRPCTTLQPGKIAIPDASGAEPLNEAPDDHSSSSNALTAKASLQHLQISDVTYTPLSLDWMQAQEAFDIRPMTPVFGSVIDSATSTLPGSSALSPGGINADLDHHFSPRRMLSSSALWRSDPTGPLGSLDTVNEDTETLPTPHKSSGLESSDVGGSIVVDSSSSYHDTEDGCSATGSSSSDTLMPFGLTNMRPSMSNNAT</sequence>
<name>K5W4Z9_PHACS</name>
<dbReference type="STRING" id="650164.K5W4Z9"/>
<protein>
    <submittedName>
        <fullName evidence="2">Uncharacterized protein</fullName>
    </submittedName>
</protein>
<dbReference type="InParanoid" id="K5W4Z9"/>
<proteinExistence type="predicted"/>
<feature type="compositionally biased region" description="Polar residues" evidence="1">
    <location>
        <begin position="1119"/>
        <end position="1128"/>
    </location>
</feature>
<dbReference type="KEGG" id="pco:PHACADRAFT_185015"/>